<dbReference type="GO" id="GO:0042597">
    <property type="term" value="C:periplasmic space"/>
    <property type="evidence" value="ECO:0007669"/>
    <property type="project" value="UniProtKB-SubCell"/>
</dbReference>
<proteinExistence type="predicted"/>
<name>A0A0F9WG65_9ZZZZ</name>
<evidence type="ECO:0000256" key="1">
    <source>
        <dbReference type="ARBA" id="ARBA00004418"/>
    </source>
</evidence>
<dbReference type="AlphaFoldDB" id="A0A0F9WG65"/>
<evidence type="ECO:0000259" key="5">
    <source>
        <dbReference type="Pfam" id="PF05426"/>
    </source>
</evidence>
<dbReference type="Gene3D" id="2.70.98.70">
    <property type="match status" value="1"/>
</dbReference>
<protein>
    <submittedName>
        <fullName evidence="7">Uncharacterized protein</fullName>
    </submittedName>
</protein>
<dbReference type="InterPro" id="IPR012480">
    <property type="entry name" value="Hepar_II_III_C"/>
</dbReference>
<feature type="domain" description="Alginate lyase" evidence="5">
    <location>
        <begin position="94"/>
        <end position="285"/>
    </location>
</feature>
<evidence type="ECO:0000256" key="2">
    <source>
        <dbReference type="ARBA" id="ARBA00022729"/>
    </source>
</evidence>
<dbReference type="SUPFAM" id="SSF48230">
    <property type="entry name" value="Chondroitin AC/alginate lyase"/>
    <property type="match status" value="1"/>
</dbReference>
<accession>A0A0F9WG65</accession>
<dbReference type="InterPro" id="IPR008397">
    <property type="entry name" value="Alginate_lyase_dom"/>
</dbReference>
<dbReference type="Gene3D" id="1.50.10.100">
    <property type="entry name" value="Chondroitin AC/alginate lyase"/>
    <property type="match status" value="1"/>
</dbReference>
<dbReference type="GO" id="GO:0016829">
    <property type="term" value="F:lyase activity"/>
    <property type="evidence" value="ECO:0007669"/>
    <property type="project" value="UniProtKB-KW"/>
</dbReference>
<keyword evidence="2" id="KW-0732">Signal</keyword>
<comment type="subcellular location">
    <subcellularLocation>
        <location evidence="1">Periplasm</location>
    </subcellularLocation>
</comment>
<dbReference type="Pfam" id="PF05426">
    <property type="entry name" value="Alginate_lyase"/>
    <property type="match status" value="1"/>
</dbReference>
<evidence type="ECO:0000256" key="3">
    <source>
        <dbReference type="ARBA" id="ARBA00022764"/>
    </source>
</evidence>
<sequence>MALVLMAAVTLSLAAMLLAAEWTSGGFVHIDVPESFPPHPRLFLDTQEIADLKTAVGEVDWLGEYVAELTADCEKLVAEPPKLPGEGEDGNKELGKHSVNLAMAYVLTDRQEFAKLSGDILRSYIDVYPTYPITLTKGRATSAALSEAGWVIHVAAAYDLIYNSGELSGDDKAGIEANVLKLGGEVLRICNHRYRSNWRNRAMSGMAAAGFAIGDHDLIDEALNGFVDDQGRLERDGFAQHVACAVLADGTYYERSNGYHRFSVLNYTFLMEAARHSGLDLYHLEVPSHDLDAGADVERAFGPPGVKTIRCLYEMPFYNAFSDFSLAAVASAGHYSLGEGDRAIAFEAAWKIYRDPKLAWIAQRSDRKPTCGLDLAWIDPYLPAGEFSFQPDAVVGITGRHENTCTLLPSGGLTILRQSADENAACVLMTYGKYGSGHSHPDKLSIVFDAAGKQIMPEVKYGGYSGDGFLGWTKQTISHSTVTVDEVAQAPQGLEDSPWTADTPDKPVRGRPVMFHAGERLKTFRADCTAAYDGVLLDRTIALVDSVVVDFFRCRSDSDHQYDYSLQIDGMLSDAAPALSDEEPGPLSDALGYCYITNLRRAKLDGAAGELTFDVKDAPDLKLSLLPVGETELVSGLAIEGPEGEQTSTIVLRAKGQSHEYMAAIRTADADCTGCRRVEGLAEGLLGVEIVRADGSKDVVISAETSGDHTACGVSFTGQVALLRAGADGPFELIDAAE</sequence>
<dbReference type="PANTHER" id="PTHR39210:SF1">
    <property type="entry name" value="HEPARIN-SULFATE LYASE"/>
    <property type="match status" value="1"/>
</dbReference>
<dbReference type="PANTHER" id="PTHR39210">
    <property type="entry name" value="HEPARIN-SULFATE LYASE"/>
    <property type="match status" value="1"/>
</dbReference>
<evidence type="ECO:0000313" key="7">
    <source>
        <dbReference type="EMBL" id="KKO11448.1"/>
    </source>
</evidence>
<gene>
    <name evidence="7" type="ORF">LCGC14_0019290</name>
</gene>
<keyword evidence="4" id="KW-0456">Lyase</keyword>
<dbReference type="InterPro" id="IPR008929">
    <property type="entry name" value="Chondroitin_lyas"/>
</dbReference>
<evidence type="ECO:0000259" key="6">
    <source>
        <dbReference type="Pfam" id="PF07940"/>
    </source>
</evidence>
<feature type="domain" description="Heparinase II/III-like C-terminal" evidence="6">
    <location>
        <begin position="407"/>
        <end position="544"/>
    </location>
</feature>
<reference evidence="7" key="1">
    <citation type="journal article" date="2015" name="Nature">
        <title>Complex archaea that bridge the gap between prokaryotes and eukaryotes.</title>
        <authorList>
            <person name="Spang A."/>
            <person name="Saw J.H."/>
            <person name="Jorgensen S.L."/>
            <person name="Zaremba-Niedzwiedzka K."/>
            <person name="Martijn J."/>
            <person name="Lind A.E."/>
            <person name="van Eijk R."/>
            <person name="Schleper C."/>
            <person name="Guy L."/>
            <person name="Ettema T.J."/>
        </authorList>
    </citation>
    <scope>NUCLEOTIDE SEQUENCE</scope>
</reference>
<dbReference type="Pfam" id="PF07940">
    <property type="entry name" value="Hepar_II_III_C"/>
    <property type="match status" value="1"/>
</dbReference>
<dbReference type="EMBL" id="LAZR01000003">
    <property type="protein sequence ID" value="KKO11448.1"/>
    <property type="molecule type" value="Genomic_DNA"/>
</dbReference>
<comment type="caution">
    <text evidence="7">The sequence shown here is derived from an EMBL/GenBank/DDBJ whole genome shotgun (WGS) entry which is preliminary data.</text>
</comment>
<evidence type="ECO:0000256" key="4">
    <source>
        <dbReference type="ARBA" id="ARBA00023239"/>
    </source>
</evidence>
<organism evidence="7">
    <name type="scientific">marine sediment metagenome</name>
    <dbReference type="NCBI Taxonomy" id="412755"/>
    <lineage>
        <taxon>unclassified sequences</taxon>
        <taxon>metagenomes</taxon>
        <taxon>ecological metagenomes</taxon>
    </lineage>
</organism>
<keyword evidence="3" id="KW-0574">Periplasm</keyword>